<dbReference type="Pfam" id="PF03193">
    <property type="entry name" value="RsgA_GTPase"/>
    <property type="match status" value="1"/>
</dbReference>
<dbReference type="PANTHER" id="PTHR32120">
    <property type="entry name" value="SMALL RIBOSOMAL SUBUNIT BIOGENESIS GTPASE RSGA"/>
    <property type="match status" value="1"/>
</dbReference>
<dbReference type="Gene3D" id="3.40.50.300">
    <property type="entry name" value="P-loop containing nucleotide triphosphate hydrolases"/>
    <property type="match status" value="1"/>
</dbReference>
<dbReference type="GO" id="GO:0042274">
    <property type="term" value="P:ribosomal small subunit biogenesis"/>
    <property type="evidence" value="ECO:0007669"/>
    <property type="project" value="UniProtKB-UniRule"/>
</dbReference>
<keyword evidence="4 10" id="KW-0699">rRNA-binding</keyword>
<comment type="subunit">
    <text evidence="10">Monomer. Associates with 30S ribosomal subunit, binds 16S rRNA.</text>
</comment>
<dbReference type="PANTHER" id="PTHR32120:SF10">
    <property type="entry name" value="SMALL RIBOSOMAL SUBUNIT BIOGENESIS GTPASE RSGA"/>
    <property type="match status" value="1"/>
</dbReference>
<feature type="binding site" evidence="10">
    <location>
        <begin position="206"/>
        <end position="214"/>
    </location>
    <ligand>
        <name>GTP</name>
        <dbReference type="ChEBI" id="CHEBI:37565"/>
    </ligand>
</feature>
<evidence type="ECO:0000256" key="7">
    <source>
        <dbReference type="ARBA" id="ARBA00022833"/>
    </source>
</evidence>
<dbReference type="RefSeq" id="WP_097439953.1">
    <property type="nucleotide sequence ID" value="NZ_KZ300476.1"/>
</dbReference>
<keyword evidence="5 10" id="KW-0547">Nucleotide-binding</keyword>
<reference evidence="13 14" key="1">
    <citation type="submission" date="2017-04" db="EMBL/GenBank/DDBJ databases">
        <title>A new member of the family Flavobacteriaceae isolated from ascidians.</title>
        <authorList>
            <person name="Chen L."/>
        </authorList>
    </citation>
    <scope>NUCLEOTIDE SEQUENCE [LARGE SCALE GENOMIC DNA]</scope>
    <source>
        <strain evidence="13 14">HQA918</strain>
    </source>
</reference>
<evidence type="ECO:0000256" key="4">
    <source>
        <dbReference type="ARBA" id="ARBA00022730"/>
    </source>
</evidence>
<organism evidence="13 14">
    <name type="scientific">Sediminicola luteus</name>
    <dbReference type="NCBI Taxonomy" id="319238"/>
    <lineage>
        <taxon>Bacteria</taxon>
        <taxon>Pseudomonadati</taxon>
        <taxon>Bacteroidota</taxon>
        <taxon>Flavobacteriia</taxon>
        <taxon>Flavobacteriales</taxon>
        <taxon>Flavobacteriaceae</taxon>
        <taxon>Sediminicola</taxon>
    </lineage>
</organism>
<name>A0A2A4GA92_9FLAO</name>
<dbReference type="InterPro" id="IPR010914">
    <property type="entry name" value="RsgA_GTPase_dom"/>
</dbReference>
<keyword evidence="9 10" id="KW-0342">GTP-binding</keyword>
<gene>
    <name evidence="10" type="primary">rsgA</name>
    <name evidence="13" type="ORF">B7P33_05730</name>
</gene>
<dbReference type="PROSITE" id="PS51721">
    <property type="entry name" value="G_CP"/>
    <property type="match status" value="1"/>
</dbReference>
<sequence>MHTSIHYKTLGLPHNHNYNHPLLEQVGFKLARISIQHRERYQCLSPQGEESAELLGNLRFSATSKLALPQVGDWVIVQEFEPGQVLIHFVLPRKQLLKRKASGSLNEQQPIAANVDNGIIVQSCNRDLNHNRIERYLALCHNAQVSPMILLNKTDLWETEHLHVQLDLLKHRFPKTPIFALSCKTNAGLRDFKQHLEKGKTYCLLGSSGVGKSSLTNLLLGSKKMETQEIGSASDRGKHKTTHRQLHILDQGAILIDNPGKRELGMSNEIAGLDNTFDDIQDFAKQCRFSNCTHIHEVDCGVLTALANGNLSQERYSNYLKLFKEVDFYAATTLERKRKEKDLSRLIRVNKRKKQ</sequence>
<dbReference type="GO" id="GO:0005525">
    <property type="term" value="F:GTP binding"/>
    <property type="evidence" value="ECO:0007669"/>
    <property type="project" value="UniProtKB-UniRule"/>
</dbReference>
<feature type="binding site" evidence="10">
    <location>
        <position position="292"/>
    </location>
    <ligand>
        <name>Zn(2+)</name>
        <dbReference type="ChEBI" id="CHEBI:29105"/>
    </ligand>
</feature>
<comment type="subcellular location">
    <subcellularLocation>
        <location evidence="10">Cytoplasm</location>
    </subcellularLocation>
</comment>
<keyword evidence="3 10" id="KW-0479">Metal-binding</keyword>
<feature type="binding site" evidence="10">
    <location>
        <position position="294"/>
    </location>
    <ligand>
        <name>Zn(2+)</name>
        <dbReference type="ChEBI" id="CHEBI:29105"/>
    </ligand>
</feature>
<feature type="binding site" evidence="10">
    <location>
        <position position="287"/>
    </location>
    <ligand>
        <name>Zn(2+)</name>
        <dbReference type="ChEBI" id="CHEBI:29105"/>
    </ligand>
</feature>
<dbReference type="PROSITE" id="PS50936">
    <property type="entry name" value="ENGC_GTPASE"/>
    <property type="match status" value="1"/>
</dbReference>
<comment type="function">
    <text evidence="10">One of several proteins that assist in the late maturation steps of the functional core of the 30S ribosomal subunit. Helps release RbfA from mature subunits. May play a role in the assembly of ribosomal proteins into the subunit. Circularly permuted GTPase that catalyzes slow GTP hydrolysis, GTPase activity is stimulated by the 30S ribosomal subunit.</text>
</comment>
<comment type="similarity">
    <text evidence="10">Belongs to the TRAFAC class YlqF/YawG GTPase family. RsgA subfamily.</text>
</comment>
<comment type="caution">
    <text evidence="13">The sequence shown here is derived from an EMBL/GenBank/DDBJ whole genome shotgun (WGS) entry which is preliminary data.</text>
</comment>
<dbReference type="NCBIfam" id="TIGR00157">
    <property type="entry name" value="ribosome small subunit-dependent GTPase A"/>
    <property type="match status" value="1"/>
</dbReference>
<keyword evidence="8 10" id="KW-0694">RNA-binding</keyword>
<feature type="binding site" evidence="10">
    <location>
        <position position="300"/>
    </location>
    <ligand>
        <name>Zn(2+)</name>
        <dbReference type="ChEBI" id="CHEBI:29105"/>
    </ligand>
</feature>
<dbReference type="InterPro" id="IPR030378">
    <property type="entry name" value="G_CP_dom"/>
</dbReference>
<comment type="cofactor">
    <cofactor evidence="10">
        <name>Zn(2+)</name>
        <dbReference type="ChEBI" id="CHEBI:29105"/>
    </cofactor>
    <text evidence="10">Binds 1 zinc ion per subunit.</text>
</comment>
<dbReference type="InterPro" id="IPR004881">
    <property type="entry name" value="Ribosome_biogen_GTPase_RsgA"/>
</dbReference>
<evidence type="ECO:0000259" key="12">
    <source>
        <dbReference type="PROSITE" id="PS51721"/>
    </source>
</evidence>
<keyword evidence="6 10" id="KW-0378">Hydrolase</keyword>
<evidence type="ECO:0000313" key="14">
    <source>
        <dbReference type="Proteomes" id="UP000219559"/>
    </source>
</evidence>
<proteinExistence type="inferred from homology"/>
<dbReference type="EC" id="3.6.1.-" evidence="10"/>
<keyword evidence="2 10" id="KW-0690">Ribosome biogenesis</keyword>
<accession>A0A2A4GA92</accession>
<dbReference type="GO" id="GO:0046872">
    <property type="term" value="F:metal ion binding"/>
    <property type="evidence" value="ECO:0007669"/>
    <property type="project" value="UniProtKB-KW"/>
</dbReference>
<dbReference type="GO" id="GO:0005737">
    <property type="term" value="C:cytoplasm"/>
    <property type="evidence" value="ECO:0007669"/>
    <property type="project" value="UniProtKB-SubCell"/>
</dbReference>
<dbReference type="HAMAP" id="MF_01820">
    <property type="entry name" value="GTPase_RsgA"/>
    <property type="match status" value="1"/>
</dbReference>
<evidence type="ECO:0000256" key="6">
    <source>
        <dbReference type="ARBA" id="ARBA00022801"/>
    </source>
</evidence>
<evidence type="ECO:0000256" key="1">
    <source>
        <dbReference type="ARBA" id="ARBA00022490"/>
    </source>
</evidence>
<evidence type="ECO:0000313" key="13">
    <source>
        <dbReference type="EMBL" id="PCE64672.1"/>
    </source>
</evidence>
<feature type="binding site" evidence="10">
    <location>
        <begin position="152"/>
        <end position="155"/>
    </location>
    <ligand>
        <name>GTP</name>
        <dbReference type="ChEBI" id="CHEBI:37565"/>
    </ligand>
</feature>
<keyword evidence="14" id="KW-1185">Reference proteome</keyword>
<evidence type="ECO:0000256" key="10">
    <source>
        <dbReference type="HAMAP-Rule" id="MF_01820"/>
    </source>
</evidence>
<dbReference type="CDD" id="cd01854">
    <property type="entry name" value="YjeQ_EngC"/>
    <property type="match status" value="1"/>
</dbReference>
<dbReference type="Proteomes" id="UP000219559">
    <property type="component" value="Unassembled WGS sequence"/>
</dbReference>
<feature type="domain" description="CP-type G" evidence="12">
    <location>
        <begin position="105"/>
        <end position="264"/>
    </location>
</feature>
<evidence type="ECO:0000256" key="9">
    <source>
        <dbReference type="ARBA" id="ARBA00023134"/>
    </source>
</evidence>
<feature type="domain" description="EngC GTPase" evidence="11">
    <location>
        <begin position="113"/>
        <end position="262"/>
    </location>
</feature>
<dbReference type="AlphaFoldDB" id="A0A2A4GA92"/>
<keyword evidence="7 10" id="KW-0862">Zinc</keyword>
<keyword evidence="1 10" id="KW-0963">Cytoplasm</keyword>
<evidence type="ECO:0000256" key="2">
    <source>
        <dbReference type="ARBA" id="ARBA00022517"/>
    </source>
</evidence>
<dbReference type="GO" id="GO:0003924">
    <property type="term" value="F:GTPase activity"/>
    <property type="evidence" value="ECO:0007669"/>
    <property type="project" value="UniProtKB-UniRule"/>
</dbReference>
<evidence type="ECO:0000256" key="8">
    <source>
        <dbReference type="ARBA" id="ARBA00022884"/>
    </source>
</evidence>
<evidence type="ECO:0000256" key="5">
    <source>
        <dbReference type="ARBA" id="ARBA00022741"/>
    </source>
</evidence>
<dbReference type="OrthoDB" id="9809485at2"/>
<evidence type="ECO:0000259" key="11">
    <source>
        <dbReference type="PROSITE" id="PS50936"/>
    </source>
</evidence>
<evidence type="ECO:0000256" key="3">
    <source>
        <dbReference type="ARBA" id="ARBA00022723"/>
    </source>
</evidence>
<dbReference type="SUPFAM" id="SSF52540">
    <property type="entry name" value="P-loop containing nucleoside triphosphate hydrolases"/>
    <property type="match status" value="1"/>
</dbReference>
<dbReference type="Gene3D" id="1.10.40.50">
    <property type="entry name" value="Probable gtpase engc, domain 3"/>
    <property type="match status" value="1"/>
</dbReference>
<protein>
    <recommendedName>
        <fullName evidence="10">Small ribosomal subunit biogenesis GTPase RsgA</fullName>
        <ecNumber evidence="10">3.6.1.-</ecNumber>
    </recommendedName>
</protein>
<dbReference type="GO" id="GO:0019843">
    <property type="term" value="F:rRNA binding"/>
    <property type="evidence" value="ECO:0007669"/>
    <property type="project" value="UniProtKB-KW"/>
</dbReference>
<dbReference type="InterPro" id="IPR027417">
    <property type="entry name" value="P-loop_NTPase"/>
</dbReference>
<dbReference type="EMBL" id="NBWU01000002">
    <property type="protein sequence ID" value="PCE64672.1"/>
    <property type="molecule type" value="Genomic_DNA"/>
</dbReference>